<dbReference type="InterPro" id="IPR036291">
    <property type="entry name" value="NAD(P)-bd_dom_sf"/>
</dbReference>
<evidence type="ECO:0000256" key="2">
    <source>
        <dbReference type="ARBA" id="ARBA00023002"/>
    </source>
</evidence>
<feature type="region of interest" description="Disordered" evidence="3">
    <location>
        <begin position="13"/>
        <end position="54"/>
    </location>
</feature>
<dbReference type="Gene3D" id="3.40.50.720">
    <property type="entry name" value="NAD(P)-binding Rossmann-like Domain"/>
    <property type="match status" value="1"/>
</dbReference>
<dbReference type="PANTHER" id="PTHR42760:SF133">
    <property type="entry name" value="3-OXOACYL-[ACYL-CARRIER-PROTEIN] REDUCTASE"/>
    <property type="match status" value="1"/>
</dbReference>
<reference evidence="4 5" key="1">
    <citation type="journal article" date="2018" name="Front. Microbiol.">
        <title>Prospects for Fungal Bioremediation of Acidic Radioactive Waste Sites: Characterization and Genome Sequence of Rhodotorula taiwanensis MD1149.</title>
        <authorList>
            <person name="Tkavc R."/>
            <person name="Matrosova V.Y."/>
            <person name="Grichenko O.E."/>
            <person name="Gostincar C."/>
            <person name="Volpe R.P."/>
            <person name="Klimenkova P."/>
            <person name="Gaidamakova E.K."/>
            <person name="Zhou C.E."/>
            <person name="Stewart B.J."/>
            <person name="Lyman M.G."/>
            <person name="Malfatti S.A."/>
            <person name="Rubinfeld B."/>
            <person name="Courtot M."/>
            <person name="Singh J."/>
            <person name="Dalgard C.L."/>
            <person name="Hamilton T."/>
            <person name="Frey K.G."/>
            <person name="Gunde-Cimerman N."/>
            <person name="Dugan L."/>
            <person name="Daly M.J."/>
        </authorList>
    </citation>
    <scope>NUCLEOTIDE SEQUENCE [LARGE SCALE GENOMIC DNA]</scope>
    <source>
        <strain evidence="4 5">MD1149</strain>
    </source>
</reference>
<dbReference type="PANTHER" id="PTHR42760">
    <property type="entry name" value="SHORT-CHAIN DEHYDROGENASES/REDUCTASES FAMILY MEMBER"/>
    <property type="match status" value="1"/>
</dbReference>
<name>A0A2S5BHM2_9BASI</name>
<keyword evidence="5" id="KW-1185">Reference proteome</keyword>
<proteinExistence type="inferred from homology"/>
<dbReference type="Pfam" id="PF13561">
    <property type="entry name" value="adh_short_C2"/>
    <property type="match status" value="1"/>
</dbReference>
<evidence type="ECO:0000256" key="1">
    <source>
        <dbReference type="ARBA" id="ARBA00006484"/>
    </source>
</evidence>
<accession>A0A2S5BHM2</accession>
<dbReference type="EMBL" id="PJQD01000005">
    <property type="protein sequence ID" value="POY76255.1"/>
    <property type="molecule type" value="Genomic_DNA"/>
</dbReference>
<sequence length="315" mass="32379">MALSALGGFFTGSATGDPIATPAAAATAPVDSTSRSAAPPSSDAAPPPLAPPQRPAATLYTDRVYVITGAGSGIGRAVALLLAERGARLALNDIDSDAGRLVCADIREQWPQTDVVFATLDCRDEEAVGKLMRSFKRTFKRIDGLVNCAGTYVPSAQSHSTSIDAWSDTMNVNARGTFAFCKHFCAAAVAEVEHDPPPGGYAIVNVSGLASGQGVPGLSAFCASQHAVQGMSRALAREYASEQIRVNVVAAGPIDTPLMHAALEAGGTSDEVLDSVPLHRFGEPDEVAGVIAFLLSKEASYITGAVIPVDGGLTA</sequence>
<dbReference type="SUPFAM" id="SSF51735">
    <property type="entry name" value="NAD(P)-binding Rossmann-fold domains"/>
    <property type="match status" value="1"/>
</dbReference>
<gene>
    <name evidence="4" type="ORF">BMF94_0450</name>
</gene>
<feature type="compositionally biased region" description="Low complexity" evidence="3">
    <location>
        <begin position="14"/>
        <end position="44"/>
    </location>
</feature>
<comment type="caution">
    <text evidence="4">The sequence shown here is derived from an EMBL/GenBank/DDBJ whole genome shotgun (WGS) entry which is preliminary data.</text>
</comment>
<dbReference type="AlphaFoldDB" id="A0A2S5BHM2"/>
<protein>
    <recommendedName>
        <fullName evidence="6">3-oxoacyl-[acyl-carrier-protein] reductase</fullName>
    </recommendedName>
</protein>
<keyword evidence="2" id="KW-0560">Oxidoreductase</keyword>
<comment type="similarity">
    <text evidence="1">Belongs to the short-chain dehydrogenases/reductases (SDR) family.</text>
</comment>
<dbReference type="CDD" id="cd05233">
    <property type="entry name" value="SDR_c"/>
    <property type="match status" value="1"/>
</dbReference>
<dbReference type="PRINTS" id="PR00080">
    <property type="entry name" value="SDRFAMILY"/>
</dbReference>
<evidence type="ECO:0000313" key="5">
    <source>
        <dbReference type="Proteomes" id="UP000237144"/>
    </source>
</evidence>
<dbReference type="OrthoDB" id="498125at2759"/>
<dbReference type="FunFam" id="3.40.50.720:FF:000084">
    <property type="entry name" value="Short-chain dehydrogenase reductase"/>
    <property type="match status" value="1"/>
</dbReference>
<dbReference type="InterPro" id="IPR002347">
    <property type="entry name" value="SDR_fam"/>
</dbReference>
<dbReference type="Proteomes" id="UP000237144">
    <property type="component" value="Unassembled WGS sequence"/>
</dbReference>
<dbReference type="PRINTS" id="PR00081">
    <property type="entry name" value="GDHRDH"/>
</dbReference>
<dbReference type="GO" id="GO:0016616">
    <property type="term" value="F:oxidoreductase activity, acting on the CH-OH group of donors, NAD or NADP as acceptor"/>
    <property type="evidence" value="ECO:0007669"/>
    <property type="project" value="TreeGrafter"/>
</dbReference>
<feature type="compositionally biased region" description="Pro residues" evidence="3">
    <location>
        <begin position="45"/>
        <end position="54"/>
    </location>
</feature>
<evidence type="ECO:0000256" key="3">
    <source>
        <dbReference type="SAM" id="MobiDB-lite"/>
    </source>
</evidence>
<dbReference type="STRING" id="741276.A0A2S5BHM2"/>
<evidence type="ECO:0008006" key="6">
    <source>
        <dbReference type="Google" id="ProtNLM"/>
    </source>
</evidence>
<evidence type="ECO:0000313" key="4">
    <source>
        <dbReference type="EMBL" id="POY76255.1"/>
    </source>
</evidence>
<organism evidence="4 5">
    <name type="scientific">Rhodotorula taiwanensis</name>
    <dbReference type="NCBI Taxonomy" id="741276"/>
    <lineage>
        <taxon>Eukaryota</taxon>
        <taxon>Fungi</taxon>
        <taxon>Dikarya</taxon>
        <taxon>Basidiomycota</taxon>
        <taxon>Pucciniomycotina</taxon>
        <taxon>Microbotryomycetes</taxon>
        <taxon>Sporidiobolales</taxon>
        <taxon>Sporidiobolaceae</taxon>
        <taxon>Rhodotorula</taxon>
    </lineage>
</organism>